<proteinExistence type="inferred from homology"/>
<keyword evidence="5" id="KW-0067">ATP-binding</keyword>
<keyword evidence="6" id="KW-0460">Magnesium</keyword>
<keyword evidence="13" id="KW-1185">Reference proteome</keyword>
<feature type="domain" description="GS catalytic" evidence="11">
    <location>
        <begin position="101"/>
        <end position="436"/>
    </location>
</feature>
<dbReference type="Gene3D" id="3.10.20.70">
    <property type="entry name" value="Glutamine synthetase, N-terminal domain"/>
    <property type="match status" value="1"/>
</dbReference>
<dbReference type="InterPro" id="IPR036651">
    <property type="entry name" value="Gln_synt_N_sf"/>
</dbReference>
<dbReference type="Proteomes" id="UP000191901">
    <property type="component" value="Chromosome"/>
</dbReference>
<accession>A0A1Z3HNG0</accession>
<dbReference type="PANTHER" id="PTHR43785">
    <property type="entry name" value="GAMMA-GLUTAMYLPUTRESCINE SYNTHETASE"/>
    <property type="match status" value="1"/>
</dbReference>
<feature type="domain" description="GS beta-grasp" evidence="10">
    <location>
        <begin position="12"/>
        <end position="94"/>
    </location>
</feature>
<dbReference type="Pfam" id="PF00120">
    <property type="entry name" value="Gln-synt_C"/>
    <property type="match status" value="1"/>
</dbReference>
<dbReference type="EMBL" id="CP021983">
    <property type="protein sequence ID" value="ASC71815.1"/>
    <property type="molecule type" value="Genomic_DNA"/>
</dbReference>
<evidence type="ECO:0000256" key="2">
    <source>
        <dbReference type="ARBA" id="ARBA00009897"/>
    </source>
</evidence>
<evidence type="ECO:0000313" key="13">
    <source>
        <dbReference type="Proteomes" id="UP000191901"/>
    </source>
</evidence>
<dbReference type="PROSITE" id="PS51987">
    <property type="entry name" value="GS_CATALYTIC"/>
    <property type="match status" value="1"/>
</dbReference>
<comment type="function">
    <text evidence="7">Involved in nitrogen metabolism via ammonium assimilation. Catalyzes the ATP-dependent biosynthesis of glutamine from glutamate and ammonia.</text>
</comment>
<dbReference type="PROSITE" id="PS51986">
    <property type="entry name" value="GS_BETA_GRASP"/>
    <property type="match status" value="1"/>
</dbReference>
<dbReference type="AlphaFoldDB" id="A0A1Z3HNG0"/>
<evidence type="ECO:0000259" key="11">
    <source>
        <dbReference type="PROSITE" id="PS51987"/>
    </source>
</evidence>
<protein>
    <submittedName>
        <fullName evidence="12">Glutamine synthetase</fullName>
        <ecNumber evidence="12">6.3.1.2</ecNumber>
    </submittedName>
</protein>
<name>A0A1Z3HNG0_9CYAN</name>
<dbReference type="SMART" id="SM01230">
    <property type="entry name" value="Gln-synt_C"/>
    <property type="match status" value="1"/>
</dbReference>
<comment type="similarity">
    <text evidence="2 8 9">Belongs to the glutamine synthetase family.</text>
</comment>
<dbReference type="OrthoDB" id="9807095at2"/>
<evidence type="ECO:0000256" key="8">
    <source>
        <dbReference type="PROSITE-ProRule" id="PRU01330"/>
    </source>
</evidence>
<reference evidence="12 13" key="1">
    <citation type="journal article" date="2016" name="Biochim. Biophys. Acta">
        <title>Characterization of red-shifted phycobilisomes isolated from the chlorophyll f-containing cyanobacterium Halomicronema hongdechloris.</title>
        <authorList>
            <person name="Li Y."/>
            <person name="Lin Y."/>
            <person name="Garvey C.J."/>
            <person name="Birch D."/>
            <person name="Corkery R.W."/>
            <person name="Loughlin P.C."/>
            <person name="Scheer H."/>
            <person name="Willows R.D."/>
            <person name="Chen M."/>
        </authorList>
    </citation>
    <scope>NUCLEOTIDE SEQUENCE [LARGE SCALE GENOMIC DNA]</scope>
    <source>
        <strain evidence="12 13">C2206</strain>
    </source>
</reference>
<dbReference type="SUPFAM" id="SSF55931">
    <property type="entry name" value="Glutamine synthetase/guanido kinase"/>
    <property type="match status" value="1"/>
</dbReference>
<keyword evidence="4" id="KW-0547">Nucleotide-binding</keyword>
<dbReference type="KEGG" id="hhg:XM38_027690"/>
<evidence type="ECO:0000256" key="9">
    <source>
        <dbReference type="RuleBase" id="RU000384"/>
    </source>
</evidence>
<dbReference type="RefSeq" id="WP_088430102.1">
    <property type="nucleotide sequence ID" value="NZ_CP021983.2"/>
</dbReference>
<dbReference type="PROSITE" id="PS00181">
    <property type="entry name" value="GLNA_ATP"/>
    <property type="match status" value="1"/>
</dbReference>
<dbReference type="GO" id="GO:0004356">
    <property type="term" value="F:glutamine synthetase activity"/>
    <property type="evidence" value="ECO:0007669"/>
    <property type="project" value="UniProtKB-EC"/>
</dbReference>
<dbReference type="InterPro" id="IPR017536">
    <property type="entry name" value="Glutamine_synthetase_typeIII"/>
</dbReference>
<dbReference type="STRING" id="1641165.XM38_20195"/>
<evidence type="ECO:0000256" key="6">
    <source>
        <dbReference type="ARBA" id="ARBA00022842"/>
    </source>
</evidence>
<sequence length="436" mass="48515">MTQALSDIARDKGIRYFLISFTDLFGVQRSKLVPTQSIDMMAANGAGFAGFAAWLDMTPADPDVLAIPDPNSLFQLPWQPEAAWMPADLYDVDGQPIPQTPRLVLKRVLAQAKEQGYQVCTGVECEYFLLNADGSDISDGRDRQAKPCYDQQALMRRYDVIREICDGMSFLGWGPYQNDHEDANGQFEMNWTFDHALVTSDRQAFFKYMVKSIAERHGLRATFMPKPFPHLTGNGCHMHLSVWNADRSVNLFLDAEGDLGLSPLAYQFIGGVLHGGEALCAFSNPTVNSYRRINAAVTTSGATWSPNTLSYSGNNRTHTIRIPDPGRFELRLADGAANPYLLPAALIAAGLDGMAEKRNPGPRHDNNMYTEPLPPGTVKPLPKSLLEALGHLEQNTVLPERMGPDFTAAYLKLQHQAWREYTRQITAWELQTTLDC</sequence>
<evidence type="ECO:0000256" key="1">
    <source>
        <dbReference type="ARBA" id="ARBA00001946"/>
    </source>
</evidence>
<dbReference type="SUPFAM" id="SSF54368">
    <property type="entry name" value="Glutamine synthetase, N-terminal domain"/>
    <property type="match status" value="1"/>
</dbReference>
<evidence type="ECO:0000256" key="4">
    <source>
        <dbReference type="ARBA" id="ARBA00022741"/>
    </source>
</evidence>
<dbReference type="InterPro" id="IPR027303">
    <property type="entry name" value="Gln_synth_gly_rich_site"/>
</dbReference>
<dbReference type="InterPro" id="IPR008147">
    <property type="entry name" value="Gln_synt_N"/>
</dbReference>
<dbReference type="GO" id="GO:0006542">
    <property type="term" value="P:glutamine biosynthetic process"/>
    <property type="evidence" value="ECO:0007669"/>
    <property type="project" value="InterPro"/>
</dbReference>
<evidence type="ECO:0000256" key="7">
    <source>
        <dbReference type="ARBA" id="ARBA00045640"/>
    </source>
</evidence>
<evidence type="ECO:0000256" key="3">
    <source>
        <dbReference type="ARBA" id="ARBA00022598"/>
    </source>
</evidence>
<organism evidence="12 13">
    <name type="scientific">Halomicronema hongdechloris C2206</name>
    <dbReference type="NCBI Taxonomy" id="1641165"/>
    <lineage>
        <taxon>Bacteria</taxon>
        <taxon>Bacillati</taxon>
        <taxon>Cyanobacteriota</taxon>
        <taxon>Cyanophyceae</taxon>
        <taxon>Nodosilineales</taxon>
        <taxon>Nodosilineaceae</taxon>
        <taxon>Halomicronema</taxon>
    </lineage>
</organism>
<dbReference type="NCBIfam" id="TIGR03105">
    <property type="entry name" value="gln_synth_III"/>
    <property type="match status" value="1"/>
</dbReference>
<evidence type="ECO:0000259" key="10">
    <source>
        <dbReference type="PROSITE" id="PS51986"/>
    </source>
</evidence>
<dbReference type="InterPro" id="IPR014746">
    <property type="entry name" value="Gln_synth/guanido_kin_cat_dom"/>
</dbReference>
<keyword evidence="3 12" id="KW-0436">Ligase</keyword>
<dbReference type="Gene3D" id="3.30.590.10">
    <property type="entry name" value="Glutamine synthetase/guanido kinase, catalytic domain"/>
    <property type="match status" value="1"/>
</dbReference>
<comment type="cofactor">
    <cofactor evidence="1">
        <name>Mg(2+)</name>
        <dbReference type="ChEBI" id="CHEBI:18420"/>
    </cofactor>
</comment>
<gene>
    <name evidence="12" type="primary">glnA_1</name>
    <name evidence="12" type="ORF">XM38_027690</name>
</gene>
<evidence type="ECO:0000256" key="5">
    <source>
        <dbReference type="ARBA" id="ARBA00022840"/>
    </source>
</evidence>
<dbReference type="GO" id="GO:0005524">
    <property type="term" value="F:ATP binding"/>
    <property type="evidence" value="ECO:0007669"/>
    <property type="project" value="UniProtKB-KW"/>
</dbReference>
<dbReference type="EC" id="6.3.1.2" evidence="12"/>
<dbReference type="PANTHER" id="PTHR43785:SF12">
    <property type="entry name" value="TYPE-1 GLUTAMINE SYNTHETASE 2"/>
    <property type="match status" value="1"/>
</dbReference>
<evidence type="ECO:0000313" key="12">
    <source>
        <dbReference type="EMBL" id="ASC71815.1"/>
    </source>
</evidence>
<dbReference type="InterPro" id="IPR008146">
    <property type="entry name" value="Gln_synth_cat_dom"/>
</dbReference>